<feature type="region of interest" description="Disordered" evidence="8">
    <location>
        <begin position="485"/>
        <end position="509"/>
    </location>
</feature>
<dbReference type="GO" id="GO:0016763">
    <property type="term" value="F:pentosyltransferase activity"/>
    <property type="evidence" value="ECO:0007669"/>
    <property type="project" value="TreeGrafter"/>
</dbReference>
<dbReference type="EMBL" id="JACJII010000001">
    <property type="protein sequence ID" value="MBA9003522.1"/>
    <property type="molecule type" value="Genomic_DNA"/>
</dbReference>
<evidence type="ECO:0000256" key="5">
    <source>
        <dbReference type="ARBA" id="ARBA00022692"/>
    </source>
</evidence>
<protein>
    <recommendedName>
        <fullName evidence="12">Glycosyltransferase RgtA/B/C/D-like domain-containing protein</fullName>
    </recommendedName>
</protein>
<dbReference type="PANTHER" id="PTHR33908">
    <property type="entry name" value="MANNOSYLTRANSFERASE YKCB-RELATED"/>
    <property type="match status" value="1"/>
</dbReference>
<evidence type="ECO:0000313" key="11">
    <source>
        <dbReference type="Proteomes" id="UP000539313"/>
    </source>
</evidence>
<keyword evidence="7 9" id="KW-0472">Membrane</keyword>
<dbReference type="GO" id="GO:0009103">
    <property type="term" value="P:lipopolysaccharide biosynthetic process"/>
    <property type="evidence" value="ECO:0007669"/>
    <property type="project" value="UniProtKB-ARBA"/>
</dbReference>
<evidence type="ECO:0000256" key="9">
    <source>
        <dbReference type="SAM" id="Phobius"/>
    </source>
</evidence>
<evidence type="ECO:0000256" key="8">
    <source>
        <dbReference type="SAM" id="MobiDB-lite"/>
    </source>
</evidence>
<feature type="transmembrane region" description="Helical" evidence="9">
    <location>
        <begin position="401"/>
        <end position="423"/>
    </location>
</feature>
<evidence type="ECO:0000256" key="6">
    <source>
        <dbReference type="ARBA" id="ARBA00022989"/>
    </source>
</evidence>
<dbReference type="InterPro" id="IPR050297">
    <property type="entry name" value="LipidA_mod_glycosyltrf_83"/>
</dbReference>
<dbReference type="GO" id="GO:0005886">
    <property type="term" value="C:plasma membrane"/>
    <property type="evidence" value="ECO:0007669"/>
    <property type="project" value="UniProtKB-SubCell"/>
</dbReference>
<evidence type="ECO:0000256" key="1">
    <source>
        <dbReference type="ARBA" id="ARBA00004651"/>
    </source>
</evidence>
<feature type="transmembrane region" description="Helical" evidence="9">
    <location>
        <begin position="31"/>
        <end position="50"/>
    </location>
</feature>
<keyword evidence="2" id="KW-1003">Cell membrane</keyword>
<keyword evidence="3" id="KW-0328">Glycosyltransferase</keyword>
<organism evidence="10 11">
    <name type="scientific">Thermomonospora cellulosilytica</name>
    <dbReference type="NCBI Taxonomy" id="1411118"/>
    <lineage>
        <taxon>Bacteria</taxon>
        <taxon>Bacillati</taxon>
        <taxon>Actinomycetota</taxon>
        <taxon>Actinomycetes</taxon>
        <taxon>Streptosporangiales</taxon>
        <taxon>Thermomonosporaceae</taxon>
        <taxon>Thermomonospora</taxon>
    </lineage>
</organism>
<dbReference type="AlphaFoldDB" id="A0A7W3MX46"/>
<dbReference type="RefSeq" id="WP_182705249.1">
    <property type="nucleotide sequence ID" value="NZ_JACJII010000001.1"/>
</dbReference>
<comment type="caution">
    <text evidence="10">The sequence shown here is derived from an EMBL/GenBank/DDBJ whole genome shotgun (WGS) entry which is preliminary data.</text>
</comment>
<evidence type="ECO:0000313" key="10">
    <source>
        <dbReference type="EMBL" id="MBA9003522.1"/>
    </source>
</evidence>
<gene>
    <name evidence="10" type="ORF">HNR21_002404</name>
</gene>
<evidence type="ECO:0000256" key="7">
    <source>
        <dbReference type="ARBA" id="ARBA00023136"/>
    </source>
</evidence>
<evidence type="ECO:0000256" key="2">
    <source>
        <dbReference type="ARBA" id="ARBA00022475"/>
    </source>
</evidence>
<reference evidence="10 11" key="1">
    <citation type="submission" date="2020-08" db="EMBL/GenBank/DDBJ databases">
        <title>Sequencing the genomes of 1000 actinobacteria strains.</title>
        <authorList>
            <person name="Klenk H.-P."/>
        </authorList>
    </citation>
    <scope>NUCLEOTIDE SEQUENCE [LARGE SCALE GENOMIC DNA]</scope>
    <source>
        <strain evidence="10 11">DSM 45823</strain>
    </source>
</reference>
<dbReference type="PANTHER" id="PTHR33908:SF11">
    <property type="entry name" value="MEMBRANE PROTEIN"/>
    <property type="match status" value="1"/>
</dbReference>
<feature type="transmembrane region" description="Helical" evidence="9">
    <location>
        <begin position="208"/>
        <end position="228"/>
    </location>
</feature>
<keyword evidence="11" id="KW-1185">Reference proteome</keyword>
<evidence type="ECO:0000256" key="4">
    <source>
        <dbReference type="ARBA" id="ARBA00022679"/>
    </source>
</evidence>
<evidence type="ECO:0000256" key="3">
    <source>
        <dbReference type="ARBA" id="ARBA00022676"/>
    </source>
</evidence>
<accession>A0A7W3MX46</accession>
<proteinExistence type="predicted"/>
<sequence>MSRSAATGVDGDPSRRALPARVRALIGRHPAFSVIIAIAVLVRLAAMLAYRPAVFFNDSFDYLHAALDPYPHPLRPSGYSFLLLALEPLHSFAVVAAVQHLMGLATGVMIYALLRRRFGLPGWGAALAAAPVLLDAYQIQLEHLVLSDAPFIFWVTAAVTLLLWNERPGPKAAAGVGLLVAAAWLTRSVGLPVLLGICVFMVLRRVGWRTIAVTLAACALPVVAYMGWYSQVHGKFAMTESNGVFLFARAYKFADCRKIPDLTVDEQQLCVLPDNKLPNSQDGIWDRRSPLKRVVDMRFGPRQNEIAGGFSRKAIVAQPGDYATVVAGDFFRAFRWEREVFPDLKTYRLYEFEESAQPLPTWSMDADSTAADVADEYERGSAQPRVVEPFGHLVRVYQDHVYLRGTMVGVLLLVGLAGMAPLWRRFGGAAFLPWTLATGLLLAPAATAEFDYRYVLPAVPLASLAAGMAFAGPLGAASSRRRARREAAAGVDAGAREDTPERPAVASSS</sequence>
<feature type="transmembrane region" description="Helical" evidence="9">
    <location>
        <begin position="145"/>
        <end position="164"/>
    </location>
</feature>
<feature type="transmembrane region" description="Helical" evidence="9">
    <location>
        <begin position="176"/>
        <end position="202"/>
    </location>
</feature>
<feature type="transmembrane region" description="Helical" evidence="9">
    <location>
        <begin position="89"/>
        <end position="113"/>
    </location>
</feature>
<dbReference type="Proteomes" id="UP000539313">
    <property type="component" value="Unassembled WGS sequence"/>
</dbReference>
<keyword evidence="6 9" id="KW-1133">Transmembrane helix</keyword>
<name>A0A7W3MX46_9ACTN</name>
<feature type="transmembrane region" description="Helical" evidence="9">
    <location>
        <begin position="120"/>
        <end position="139"/>
    </location>
</feature>
<keyword evidence="4" id="KW-0808">Transferase</keyword>
<feature type="transmembrane region" description="Helical" evidence="9">
    <location>
        <begin position="454"/>
        <end position="476"/>
    </location>
</feature>
<comment type="subcellular location">
    <subcellularLocation>
        <location evidence="1">Cell membrane</location>
        <topology evidence="1">Multi-pass membrane protein</topology>
    </subcellularLocation>
</comment>
<evidence type="ECO:0008006" key="12">
    <source>
        <dbReference type="Google" id="ProtNLM"/>
    </source>
</evidence>
<keyword evidence="5 9" id="KW-0812">Transmembrane</keyword>